<dbReference type="PROSITE" id="PS51257">
    <property type="entry name" value="PROKAR_LIPOPROTEIN"/>
    <property type="match status" value="1"/>
</dbReference>
<dbReference type="AlphaFoldDB" id="A0A927IMR5"/>
<reference evidence="2" key="1">
    <citation type="submission" date="2020-09" db="EMBL/GenBank/DDBJ databases">
        <title>Genome seq and assembly of Limnohabitants sp.</title>
        <authorList>
            <person name="Chhetri G."/>
        </authorList>
    </citation>
    <scope>NUCLEOTIDE SEQUENCE</scope>
    <source>
        <strain evidence="2">JUR4</strain>
    </source>
</reference>
<evidence type="ECO:0000313" key="3">
    <source>
        <dbReference type="Proteomes" id="UP000647424"/>
    </source>
</evidence>
<gene>
    <name evidence="2" type="ORF">IC609_15935</name>
</gene>
<feature type="chain" id="PRO_5036965727" evidence="1">
    <location>
        <begin position="24"/>
        <end position="560"/>
    </location>
</feature>
<proteinExistence type="predicted"/>
<comment type="caution">
    <text evidence="2">The sequence shown here is derived from an EMBL/GenBank/DDBJ whole genome shotgun (WGS) entry which is preliminary data.</text>
</comment>
<sequence length="560" mass="61128">MDSWNRCKAVLLLLACVLLTACGGSGGTEGRANADSDDGTIAGLLAAPITEAQAVRFLWKSSFGPTTESIARLRQLGYARFVDEQLAMPAGVYSDYMLGYIAPTNVAAVEPREAYCAQFPTETMTACTYWAYWTNSGPSTNFFKSALTDSDQLRLRVAWALSQILVVSNSLLPKEAYGMRLYQQMLRDQAFGNYKTLLERVSKSPLMGAYLNLDSSHKDAPNQNYARELLQLFSVGAFARNPDGTFKLGANGNRVENYTQEQVRDFSRALTGWRANQRWVRDMEPFGDAHDSGSKVLLNGASIPAGTSASQAMSLVLTNVTQHPSTAPNISRQLIQFLVTSHPSPAYVARVSRVFSSTGGDLRLVTRAILLDTEALNPPEQNGKLIEPVLFLTGLLRSVGFVSDGYALDQAASAMGQRPFAAPSVFNYYSPEFELPLSSRKLKAPQFALLGFQSTSAKSQWLNTLIYSDAIPAHSLMPKALATGTRLLWPDAWLDLAGSNPMGLVAMLDTRLTGGTLSANVKQYIATRVQTISGSSSSQKIERLRLAVFLIFSSPQFLVR</sequence>
<organism evidence="2 3">
    <name type="scientific">Limnohabitans radicicola</name>
    <dbReference type="NCBI Taxonomy" id="2771427"/>
    <lineage>
        <taxon>Bacteria</taxon>
        <taxon>Pseudomonadati</taxon>
        <taxon>Pseudomonadota</taxon>
        <taxon>Betaproteobacteria</taxon>
        <taxon>Burkholderiales</taxon>
        <taxon>Comamonadaceae</taxon>
        <taxon>Limnohabitans</taxon>
    </lineage>
</organism>
<feature type="signal peptide" evidence="1">
    <location>
        <begin position="1"/>
        <end position="23"/>
    </location>
</feature>
<evidence type="ECO:0000256" key="1">
    <source>
        <dbReference type="SAM" id="SignalP"/>
    </source>
</evidence>
<protein>
    <submittedName>
        <fullName evidence="2">DUF1800 domain-containing protein</fullName>
    </submittedName>
</protein>
<keyword evidence="1" id="KW-0732">Signal</keyword>
<dbReference type="Proteomes" id="UP000647424">
    <property type="component" value="Unassembled WGS sequence"/>
</dbReference>
<name>A0A927IMR5_9BURK</name>
<evidence type="ECO:0000313" key="2">
    <source>
        <dbReference type="EMBL" id="MBD8052028.1"/>
    </source>
</evidence>
<dbReference type="RefSeq" id="WP_191820519.1">
    <property type="nucleotide sequence ID" value="NZ_JACYFT010000010.1"/>
</dbReference>
<accession>A0A927IMR5</accession>
<dbReference type="EMBL" id="JACYFT010000010">
    <property type="protein sequence ID" value="MBD8052028.1"/>
    <property type="molecule type" value="Genomic_DNA"/>
</dbReference>
<dbReference type="Pfam" id="PF08811">
    <property type="entry name" value="DUF1800"/>
    <property type="match status" value="1"/>
</dbReference>
<keyword evidence="3" id="KW-1185">Reference proteome</keyword>
<dbReference type="InterPro" id="IPR014917">
    <property type="entry name" value="DUF1800"/>
</dbReference>